<evidence type="ECO:0000256" key="1">
    <source>
        <dbReference type="SAM" id="MobiDB-lite"/>
    </source>
</evidence>
<evidence type="ECO:0000313" key="2">
    <source>
        <dbReference type="EMBL" id="KAL3800767.1"/>
    </source>
</evidence>
<comment type="caution">
    <text evidence="2">The sequence shown here is derived from an EMBL/GenBank/DDBJ whole genome shotgun (WGS) entry which is preliminary data.</text>
</comment>
<dbReference type="Proteomes" id="UP001530315">
    <property type="component" value="Unassembled WGS sequence"/>
</dbReference>
<reference evidence="2 3" key="1">
    <citation type="submission" date="2024-10" db="EMBL/GenBank/DDBJ databases">
        <title>Updated reference genomes for cyclostephanoid diatoms.</title>
        <authorList>
            <person name="Roberts W.R."/>
            <person name="Alverson A.J."/>
        </authorList>
    </citation>
    <scope>NUCLEOTIDE SEQUENCE [LARGE SCALE GENOMIC DNA]</scope>
    <source>
        <strain evidence="2 3">AJA276-08</strain>
    </source>
</reference>
<keyword evidence="3" id="KW-1185">Reference proteome</keyword>
<dbReference type="EMBL" id="JALLAZ020000209">
    <property type="protein sequence ID" value="KAL3800767.1"/>
    <property type="molecule type" value="Genomic_DNA"/>
</dbReference>
<feature type="compositionally biased region" description="Basic and acidic residues" evidence="1">
    <location>
        <begin position="8"/>
        <end position="27"/>
    </location>
</feature>
<evidence type="ECO:0000313" key="3">
    <source>
        <dbReference type="Proteomes" id="UP001530315"/>
    </source>
</evidence>
<organism evidence="2 3">
    <name type="scientific">Stephanodiscus triporus</name>
    <dbReference type="NCBI Taxonomy" id="2934178"/>
    <lineage>
        <taxon>Eukaryota</taxon>
        <taxon>Sar</taxon>
        <taxon>Stramenopiles</taxon>
        <taxon>Ochrophyta</taxon>
        <taxon>Bacillariophyta</taxon>
        <taxon>Coscinodiscophyceae</taxon>
        <taxon>Thalassiosirophycidae</taxon>
        <taxon>Stephanodiscales</taxon>
        <taxon>Stephanodiscaceae</taxon>
        <taxon>Stephanodiscus</taxon>
    </lineage>
</organism>
<name>A0ABD3QKW6_9STRA</name>
<accession>A0ABD3QKW6</accession>
<dbReference type="AlphaFoldDB" id="A0ABD3QKW6"/>
<proteinExistence type="predicted"/>
<gene>
    <name evidence="2" type="ORF">ACHAW5_002481</name>
</gene>
<protein>
    <submittedName>
        <fullName evidence="2">Uncharacterized protein</fullName>
    </submittedName>
</protein>
<sequence>MGVPTAREFNEICSQKDKDSPVSKQESRIPTTLEVVDTQSRAVRCPRVVCDLPSIASPSWSEYGSATLKTWGALDNAASLITSPIHNVINDGGNECAIKTLADHVFMDAERGSAPTSDSATDSI</sequence>
<feature type="region of interest" description="Disordered" evidence="1">
    <location>
        <begin position="1"/>
        <end position="28"/>
    </location>
</feature>